<sequence>MKRQFRKAQQGFTLIELMIVVAIIGILAAIALPAYSDYQAKSKVAAGLAEISPGKTLFEDKLNNGDDVAAPADIGLAASTSNCSQITAAGTNAAGTGTIVCTIGNAPTQVNGTTITWTRAAAGTWSCATTALAKYAPKTCPGAAAAAN</sequence>
<protein>
    <submittedName>
        <fullName evidence="6">Pilin</fullName>
    </submittedName>
</protein>
<feature type="transmembrane region" description="Helical" evidence="4">
    <location>
        <begin position="12"/>
        <end position="35"/>
    </location>
</feature>
<proteinExistence type="inferred from homology"/>
<dbReference type="OrthoDB" id="8592370at2"/>
<dbReference type="GO" id="GO:0043107">
    <property type="term" value="P:type IV pilus-dependent motility"/>
    <property type="evidence" value="ECO:0007669"/>
    <property type="project" value="TreeGrafter"/>
</dbReference>
<dbReference type="InterPro" id="IPR012902">
    <property type="entry name" value="N_methyl_site"/>
</dbReference>
<comment type="similarity">
    <text evidence="1 3">Belongs to the N-Me-Phe pilin family.</text>
</comment>
<evidence type="ECO:0000313" key="6">
    <source>
        <dbReference type="RefSeq" id="WP_028310185.1"/>
    </source>
</evidence>
<name>A0A8B6X145_9BURK</name>
<evidence type="ECO:0000313" key="5">
    <source>
        <dbReference type="Proteomes" id="UP000675920"/>
    </source>
</evidence>
<keyword evidence="4" id="KW-0472">Membrane</keyword>
<dbReference type="SUPFAM" id="SSF54523">
    <property type="entry name" value="Pili subunits"/>
    <property type="match status" value="1"/>
</dbReference>
<dbReference type="Pfam" id="PF07963">
    <property type="entry name" value="N_methyl"/>
    <property type="match status" value="1"/>
</dbReference>
<dbReference type="NCBIfam" id="TIGR02532">
    <property type="entry name" value="IV_pilin_GFxxxE"/>
    <property type="match status" value="1"/>
</dbReference>
<keyword evidence="4" id="KW-0812">Transmembrane</keyword>
<keyword evidence="2" id="KW-0488">Methylation</keyword>
<reference evidence="6" key="1">
    <citation type="submission" date="2025-08" db="UniProtKB">
        <authorList>
            <consortium name="RefSeq"/>
        </authorList>
    </citation>
    <scope>IDENTIFICATION</scope>
</reference>
<evidence type="ECO:0000256" key="1">
    <source>
        <dbReference type="ARBA" id="ARBA00005233"/>
    </source>
</evidence>
<dbReference type="PANTHER" id="PTHR30093">
    <property type="entry name" value="GENERAL SECRETION PATHWAY PROTEIN G"/>
    <property type="match status" value="1"/>
</dbReference>
<dbReference type="Proteomes" id="UP000675920">
    <property type="component" value="Unplaced"/>
</dbReference>
<keyword evidence="3" id="KW-0281">Fimbrium</keyword>
<organism evidence="5 6">
    <name type="scientific">Derxia gummosa DSM 723</name>
    <dbReference type="NCBI Taxonomy" id="1121388"/>
    <lineage>
        <taxon>Bacteria</taxon>
        <taxon>Pseudomonadati</taxon>
        <taxon>Pseudomonadota</taxon>
        <taxon>Betaproteobacteria</taxon>
        <taxon>Burkholderiales</taxon>
        <taxon>Alcaligenaceae</taxon>
        <taxon>Derxia</taxon>
    </lineage>
</organism>
<evidence type="ECO:0000256" key="4">
    <source>
        <dbReference type="SAM" id="Phobius"/>
    </source>
</evidence>
<dbReference type="RefSeq" id="WP_028310185.1">
    <property type="nucleotide sequence ID" value="NZ_AXWS01000007.1"/>
</dbReference>
<dbReference type="GO" id="GO:0007155">
    <property type="term" value="P:cell adhesion"/>
    <property type="evidence" value="ECO:0007669"/>
    <property type="project" value="InterPro"/>
</dbReference>
<accession>A0A8B6X145</accession>
<dbReference type="PANTHER" id="PTHR30093:SF34">
    <property type="entry name" value="PREPILIN PEPTIDASE-DEPENDENT PROTEIN D"/>
    <property type="match status" value="1"/>
</dbReference>
<dbReference type="PROSITE" id="PS00409">
    <property type="entry name" value="PROKAR_NTER_METHYL"/>
    <property type="match status" value="1"/>
</dbReference>
<evidence type="ECO:0000256" key="3">
    <source>
        <dbReference type="RuleBase" id="RU000389"/>
    </source>
</evidence>
<keyword evidence="5" id="KW-1185">Reference proteome</keyword>
<dbReference type="Gene3D" id="3.30.700.10">
    <property type="entry name" value="Glycoprotein, Type 4 Pilin"/>
    <property type="match status" value="1"/>
</dbReference>
<dbReference type="AlphaFoldDB" id="A0A8B6X145"/>
<dbReference type="InterPro" id="IPR001082">
    <property type="entry name" value="Pilin"/>
</dbReference>
<dbReference type="Pfam" id="PF00114">
    <property type="entry name" value="Pilin"/>
    <property type="match status" value="1"/>
</dbReference>
<dbReference type="InterPro" id="IPR045584">
    <property type="entry name" value="Pilin-like"/>
</dbReference>
<dbReference type="GO" id="GO:0044096">
    <property type="term" value="C:type IV pilus"/>
    <property type="evidence" value="ECO:0007669"/>
    <property type="project" value="TreeGrafter"/>
</dbReference>
<keyword evidence="4" id="KW-1133">Transmembrane helix</keyword>
<evidence type="ECO:0000256" key="2">
    <source>
        <dbReference type="ARBA" id="ARBA00022481"/>
    </source>
</evidence>